<keyword evidence="1" id="KW-0472">Membrane</keyword>
<keyword evidence="1" id="KW-1133">Transmembrane helix</keyword>
<keyword evidence="3" id="KW-1185">Reference proteome</keyword>
<organism evidence="2 3">
    <name type="scientific">Capsella rubella</name>
    <dbReference type="NCBI Taxonomy" id="81985"/>
    <lineage>
        <taxon>Eukaryota</taxon>
        <taxon>Viridiplantae</taxon>
        <taxon>Streptophyta</taxon>
        <taxon>Embryophyta</taxon>
        <taxon>Tracheophyta</taxon>
        <taxon>Spermatophyta</taxon>
        <taxon>Magnoliopsida</taxon>
        <taxon>eudicotyledons</taxon>
        <taxon>Gunneridae</taxon>
        <taxon>Pentapetalae</taxon>
        <taxon>rosids</taxon>
        <taxon>malvids</taxon>
        <taxon>Brassicales</taxon>
        <taxon>Brassicaceae</taxon>
        <taxon>Camelineae</taxon>
        <taxon>Capsella</taxon>
    </lineage>
</organism>
<evidence type="ECO:0000313" key="2">
    <source>
        <dbReference type="EMBL" id="EOA28878.1"/>
    </source>
</evidence>
<keyword evidence="1" id="KW-0812">Transmembrane</keyword>
<proteinExistence type="predicted"/>
<name>R0HXT0_9BRAS</name>
<dbReference type="Proteomes" id="UP000029121">
    <property type="component" value="Unassembled WGS sequence"/>
</dbReference>
<dbReference type="AlphaFoldDB" id="R0HXT0"/>
<accession>R0HXT0</accession>
<feature type="transmembrane region" description="Helical" evidence="1">
    <location>
        <begin position="45"/>
        <end position="65"/>
    </location>
</feature>
<gene>
    <name evidence="2" type="ORF">CARUB_v10025123mg</name>
</gene>
<protein>
    <submittedName>
        <fullName evidence="2">Uncharacterized protein</fullName>
    </submittedName>
</protein>
<dbReference type="EMBL" id="KB870808">
    <property type="protein sequence ID" value="EOA28878.1"/>
    <property type="molecule type" value="Genomic_DNA"/>
</dbReference>
<reference evidence="3" key="1">
    <citation type="journal article" date="2013" name="Nat. Genet.">
        <title>The Capsella rubella genome and the genomic consequences of rapid mating system evolution.</title>
        <authorList>
            <person name="Slotte T."/>
            <person name="Hazzouri K.M."/>
            <person name="Agren J.A."/>
            <person name="Koenig D."/>
            <person name="Maumus F."/>
            <person name="Guo Y.L."/>
            <person name="Steige K."/>
            <person name="Platts A.E."/>
            <person name="Escobar J.S."/>
            <person name="Newman L.K."/>
            <person name="Wang W."/>
            <person name="Mandakova T."/>
            <person name="Vello E."/>
            <person name="Smith L.M."/>
            <person name="Henz S.R."/>
            <person name="Steffen J."/>
            <person name="Takuno S."/>
            <person name="Brandvain Y."/>
            <person name="Coop G."/>
            <person name="Andolfatto P."/>
            <person name="Hu T.T."/>
            <person name="Blanchette M."/>
            <person name="Clark R.M."/>
            <person name="Quesneville H."/>
            <person name="Nordborg M."/>
            <person name="Gaut B.S."/>
            <person name="Lysak M.A."/>
            <person name="Jenkins J."/>
            <person name="Grimwood J."/>
            <person name="Chapman J."/>
            <person name="Prochnik S."/>
            <person name="Shu S."/>
            <person name="Rokhsar D."/>
            <person name="Schmutz J."/>
            <person name="Weigel D."/>
            <person name="Wright S.I."/>
        </authorList>
    </citation>
    <scope>NUCLEOTIDE SEQUENCE [LARGE SCALE GENOMIC DNA]</scope>
    <source>
        <strain evidence="3">cv. Monte Gargano</strain>
    </source>
</reference>
<evidence type="ECO:0000256" key="1">
    <source>
        <dbReference type="SAM" id="Phobius"/>
    </source>
</evidence>
<evidence type="ECO:0000313" key="3">
    <source>
        <dbReference type="Proteomes" id="UP000029121"/>
    </source>
</evidence>
<sequence>MTILNVLAVSGGTTGTTFTGSFHLKSIDPKIPIFLQSVNKYNPSFFPLVFNFILMIFSMFASSPWR</sequence>